<evidence type="ECO:0000256" key="5">
    <source>
        <dbReference type="ARBA" id="ARBA00022723"/>
    </source>
</evidence>
<evidence type="ECO:0000256" key="4">
    <source>
        <dbReference type="ARBA" id="ARBA00022617"/>
    </source>
</evidence>
<evidence type="ECO:0000256" key="6">
    <source>
        <dbReference type="ARBA" id="ARBA00023002"/>
    </source>
</evidence>
<keyword evidence="10" id="KW-1185">Reference proteome</keyword>
<dbReference type="OrthoDB" id="1470350at2759"/>
<evidence type="ECO:0000256" key="8">
    <source>
        <dbReference type="ARBA" id="ARBA00023033"/>
    </source>
</evidence>
<keyword evidence="7" id="KW-0408">Iron</keyword>
<dbReference type="AlphaFoldDB" id="A0A5C3N0Q1"/>
<dbReference type="GO" id="GO:0004497">
    <property type="term" value="F:monooxygenase activity"/>
    <property type="evidence" value="ECO:0007669"/>
    <property type="project" value="UniProtKB-KW"/>
</dbReference>
<name>A0A5C3N0Q1_9AGAM</name>
<comment type="pathway">
    <text evidence="2">Secondary metabolite biosynthesis.</text>
</comment>
<dbReference type="EMBL" id="ML213524">
    <property type="protein sequence ID" value="TFK47311.1"/>
    <property type="molecule type" value="Genomic_DNA"/>
</dbReference>
<proteinExistence type="inferred from homology"/>
<comment type="similarity">
    <text evidence="3">Belongs to the cytochrome P450 family.</text>
</comment>
<keyword evidence="4" id="KW-0349">Heme</keyword>
<keyword evidence="6" id="KW-0560">Oxidoreductase</keyword>
<evidence type="ECO:0000256" key="7">
    <source>
        <dbReference type="ARBA" id="ARBA00023004"/>
    </source>
</evidence>
<dbReference type="GO" id="GO:0016705">
    <property type="term" value="F:oxidoreductase activity, acting on paired donors, with incorporation or reduction of molecular oxygen"/>
    <property type="evidence" value="ECO:0007669"/>
    <property type="project" value="InterPro"/>
</dbReference>
<evidence type="ECO:0000256" key="1">
    <source>
        <dbReference type="ARBA" id="ARBA00001971"/>
    </source>
</evidence>
<dbReference type="Gene3D" id="1.10.630.10">
    <property type="entry name" value="Cytochrome P450"/>
    <property type="match status" value="1"/>
</dbReference>
<comment type="cofactor">
    <cofactor evidence="1">
        <name>heme</name>
        <dbReference type="ChEBI" id="CHEBI:30413"/>
    </cofactor>
</comment>
<sequence>MDVSGNVSVSCYLLQLLQSHRHFERVCSLDIIGFVAFGYDFGLGESQEAKAIIHTWAEQSKMTLLDLAFIAEASLRAFPGLLSLPFGAAESQTEIKRICDRLSQKLIKDAPEGGRKAEFHFNFLDFMMQASGDGIMTMHETIENLSTLVMAGYETTAATLTFILYELSRNQDCQQKL</sequence>
<dbReference type="GO" id="GO:0020037">
    <property type="term" value="F:heme binding"/>
    <property type="evidence" value="ECO:0007669"/>
    <property type="project" value="InterPro"/>
</dbReference>
<keyword evidence="8" id="KW-0503">Monooxygenase</keyword>
<dbReference type="Pfam" id="PF00067">
    <property type="entry name" value="p450"/>
    <property type="match status" value="1"/>
</dbReference>
<evidence type="ECO:0000313" key="10">
    <source>
        <dbReference type="Proteomes" id="UP000305948"/>
    </source>
</evidence>
<organism evidence="9 10">
    <name type="scientific">Heliocybe sulcata</name>
    <dbReference type="NCBI Taxonomy" id="5364"/>
    <lineage>
        <taxon>Eukaryota</taxon>
        <taxon>Fungi</taxon>
        <taxon>Dikarya</taxon>
        <taxon>Basidiomycota</taxon>
        <taxon>Agaricomycotina</taxon>
        <taxon>Agaricomycetes</taxon>
        <taxon>Gloeophyllales</taxon>
        <taxon>Gloeophyllaceae</taxon>
        <taxon>Heliocybe</taxon>
    </lineage>
</organism>
<dbReference type="Proteomes" id="UP000305948">
    <property type="component" value="Unassembled WGS sequence"/>
</dbReference>
<gene>
    <name evidence="9" type="ORF">OE88DRAFT_790758</name>
</gene>
<protein>
    <submittedName>
        <fullName evidence="9">Cytochrome P450</fullName>
    </submittedName>
</protein>
<dbReference type="PANTHER" id="PTHR24305">
    <property type="entry name" value="CYTOCHROME P450"/>
    <property type="match status" value="1"/>
</dbReference>
<dbReference type="InterPro" id="IPR050121">
    <property type="entry name" value="Cytochrome_P450_monoxygenase"/>
</dbReference>
<evidence type="ECO:0000313" key="9">
    <source>
        <dbReference type="EMBL" id="TFK47311.1"/>
    </source>
</evidence>
<dbReference type="InterPro" id="IPR036396">
    <property type="entry name" value="Cyt_P450_sf"/>
</dbReference>
<dbReference type="PANTHER" id="PTHR24305:SF166">
    <property type="entry name" value="CYTOCHROME P450 12A4, MITOCHONDRIAL-RELATED"/>
    <property type="match status" value="1"/>
</dbReference>
<evidence type="ECO:0000256" key="3">
    <source>
        <dbReference type="ARBA" id="ARBA00010617"/>
    </source>
</evidence>
<evidence type="ECO:0000256" key="2">
    <source>
        <dbReference type="ARBA" id="ARBA00005179"/>
    </source>
</evidence>
<accession>A0A5C3N0Q1</accession>
<reference evidence="9 10" key="1">
    <citation type="journal article" date="2019" name="Nat. Ecol. Evol.">
        <title>Megaphylogeny resolves global patterns of mushroom evolution.</title>
        <authorList>
            <person name="Varga T."/>
            <person name="Krizsan K."/>
            <person name="Foldi C."/>
            <person name="Dima B."/>
            <person name="Sanchez-Garcia M."/>
            <person name="Sanchez-Ramirez S."/>
            <person name="Szollosi G.J."/>
            <person name="Szarkandi J.G."/>
            <person name="Papp V."/>
            <person name="Albert L."/>
            <person name="Andreopoulos W."/>
            <person name="Angelini C."/>
            <person name="Antonin V."/>
            <person name="Barry K.W."/>
            <person name="Bougher N.L."/>
            <person name="Buchanan P."/>
            <person name="Buyck B."/>
            <person name="Bense V."/>
            <person name="Catcheside P."/>
            <person name="Chovatia M."/>
            <person name="Cooper J."/>
            <person name="Damon W."/>
            <person name="Desjardin D."/>
            <person name="Finy P."/>
            <person name="Geml J."/>
            <person name="Haridas S."/>
            <person name="Hughes K."/>
            <person name="Justo A."/>
            <person name="Karasinski D."/>
            <person name="Kautmanova I."/>
            <person name="Kiss B."/>
            <person name="Kocsube S."/>
            <person name="Kotiranta H."/>
            <person name="LaButti K.M."/>
            <person name="Lechner B.E."/>
            <person name="Liimatainen K."/>
            <person name="Lipzen A."/>
            <person name="Lukacs Z."/>
            <person name="Mihaltcheva S."/>
            <person name="Morgado L.N."/>
            <person name="Niskanen T."/>
            <person name="Noordeloos M.E."/>
            <person name="Ohm R.A."/>
            <person name="Ortiz-Santana B."/>
            <person name="Ovrebo C."/>
            <person name="Racz N."/>
            <person name="Riley R."/>
            <person name="Savchenko A."/>
            <person name="Shiryaev A."/>
            <person name="Soop K."/>
            <person name="Spirin V."/>
            <person name="Szebenyi C."/>
            <person name="Tomsovsky M."/>
            <person name="Tulloss R.E."/>
            <person name="Uehling J."/>
            <person name="Grigoriev I.V."/>
            <person name="Vagvolgyi C."/>
            <person name="Papp T."/>
            <person name="Martin F.M."/>
            <person name="Miettinen O."/>
            <person name="Hibbett D.S."/>
            <person name="Nagy L.G."/>
        </authorList>
    </citation>
    <scope>NUCLEOTIDE SEQUENCE [LARGE SCALE GENOMIC DNA]</scope>
    <source>
        <strain evidence="9 10">OMC1185</strain>
    </source>
</reference>
<dbReference type="STRING" id="5364.A0A5C3N0Q1"/>
<dbReference type="GO" id="GO:0005506">
    <property type="term" value="F:iron ion binding"/>
    <property type="evidence" value="ECO:0007669"/>
    <property type="project" value="InterPro"/>
</dbReference>
<dbReference type="InterPro" id="IPR001128">
    <property type="entry name" value="Cyt_P450"/>
</dbReference>
<dbReference type="SUPFAM" id="SSF48264">
    <property type="entry name" value="Cytochrome P450"/>
    <property type="match status" value="1"/>
</dbReference>
<keyword evidence="5" id="KW-0479">Metal-binding</keyword>